<evidence type="ECO:0000313" key="3">
    <source>
        <dbReference type="Proteomes" id="UP000002296"/>
    </source>
</evidence>
<feature type="region of interest" description="Disordered" evidence="1">
    <location>
        <begin position="69"/>
        <end position="104"/>
    </location>
</feature>
<dbReference type="PaxDb" id="353153-Q4D5G2"/>
<dbReference type="VEuPathDB" id="TriTrypDB:TcCLB.508071.40"/>
<sequence>MAAACGCRSLLSRDMPRRFPMCVASGTMCQRLCDCRMEGEVWRELRERRCQESRWASCRGGHCPPNAAPPCRAPSITPQHRSRRHQHTARQRMPPPPRVRPEGDTSAVAFRGVTSCGTAACPKPPRGLRTRHRAVDAECLRRGGHRGGIPPFLRVDGRLIFLSFLPMRVYFFFFSLRTLAVLGRGFGKPITFDGGPVLPFGFSPLPHCRFLNIL</sequence>
<dbReference type="RefSeq" id="XP_809613.1">
    <property type="nucleotide sequence ID" value="XM_804520.1"/>
</dbReference>
<protein>
    <submittedName>
        <fullName evidence="2">Uncharacterized protein</fullName>
    </submittedName>
</protein>
<dbReference type="KEGG" id="tcr:508071.40"/>
<keyword evidence="3" id="KW-1185">Reference proteome</keyword>
<gene>
    <name evidence="2" type="ORF">Tc00.1047053508071.40</name>
</gene>
<dbReference type="EMBL" id="AAHK01000984">
    <property type="protein sequence ID" value="EAN87762.1"/>
    <property type="molecule type" value="Genomic_DNA"/>
</dbReference>
<dbReference type="InParanoid" id="Q4D5G2"/>
<comment type="caution">
    <text evidence="2">The sequence shown here is derived from an EMBL/GenBank/DDBJ whole genome shotgun (WGS) entry which is preliminary data.</text>
</comment>
<dbReference type="Proteomes" id="UP000002296">
    <property type="component" value="Unassembled WGS sequence"/>
</dbReference>
<name>Q4D5G2_TRYCC</name>
<proteinExistence type="predicted"/>
<organism evidence="2 3">
    <name type="scientific">Trypanosoma cruzi (strain CL Brener)</name>
    <dbReference type="NCBI Taxonomy" id="353153"/>
    <lineage>
        <taxon>Eukaryota</taxon>
        <taxon>Discoba</taxon>
        <taxon>Euglenozoa</taxon>
        <taxon>Kinetoplastea</taxon>
        <taxon>Metakinetoplastina</taxon>
        <taxon>Trypanosomatida</taxon>
        <taxon>Trypanosomatidae</taxon>
        <taxon>Trypanosoma</taxon>
        <taxon>Schizotrypanum</taxon>
    </lineage>
</organism>
<feature type="compositionally biased region" description="Basic residues" evidence="1">
    <location>
        <begin position="80"/>
        <end position="90"/>
    </location>
</feature>
<accession>Q4D5G2</accession>
<dbReference type="AlphaFoldDB" id="Q4D5G2"/>
<reference evidence="2 3" key="1">
    <citation type="journal article" date="2005" name="Science">
        <title>The genome sequence of Trypanosoma cruzi, etiologic agent of Chagas disease.</title>
        <authorList>
            <person name="El-Sayed N.M."/>
            <person name="Myler P.J."/>
            <person name="Bartholomeu D.C."/>
            <person name="Nilsson D."/>
            <person name="Aggarwal G."/>
            <person name="Tran A.N."/>
            <person name="Ghedin E."/>
            <person name="Worthey E.A."/>
            <person name="Delcher A.L."/>
            <person name="Blandin G."/>
            <person name="Westenberger S.J."/>
            <person name="Caler E."/>
            <person name="Cerqueira G.C."/>
            <person name="Branche C."/>
            <person name="Haas B."/>
            <person name="Anupama A."/>
            <person name="Arner E."/>
            <person name="Aslund L."/>
            <person name="Attipoe P."/>
            <person name="Bontempi E."/>
            <person name="Bringaud F."/>
            <person name="Burton P."/>
            <person name="Cadag E."/>
            <person name="Campbell D.A."/>
            <person name="Carrington M."/>
            <person name="Crabtree J."/>
            <person name="Darban H."/>
            <person name="da Silveira J.F."/>
            <person name="de Jong P."/>
            <person name="Edwards K."/>
            <person name="Englund P.T."/>
            <person name="Fazelina G."/>
            <person name="Feldblyum T."/>
            <person name="Ferella M."/>
            <person name="Frasch A.C."/>
            <person name="Gull K."/>
            <person name="Horn D."/>
            <person name="Hou L."/>
            <person name="Huang Y."/>
            <person name="Kindlund E."/>
            <person name="Klingbeil M."/>
            <person name="Kluge S."/>
            <person name="Koo H."/>
            <person name="Lacerda D."/>
            <person name="Levin M.J."/>
            <person name="Lorenzi H."/>
            <person name="Louie T."/>
            <person name="Machado C.R."/>
            <person name="McCulloch R."/>
            <person name="McKenna A."/>
            <person name="Mizuno Y."/>
            <person name="Mottram J.C."/>
            <person name="Nelson S."/>
            <person name="Ochaya S."/>
            <person name="Osoegawa K."/>
            <person name="Pai G."/>
            <person name="Parsons M."/>
            <person name="Pentony M."/>
            <person name="Pettersson U."/>
            <person name="Pop M."/>
            <person name="Ramirez J.L."/>
            <person name="Rinta J."/>
            <person name="Robertson L."/>
            <person name="Salzberg S.L."/>
            <person name="Sanchez D.O."/>
            <person name="Seyler A."/>
            <person name="Sharma R."/>
            <person name="Shetty J."/>
            <person name="Simpson A.J."/>
            <person name="Sisk E."/>
            <person name="Tammi M.T."/>
            <person name="Tarleton R."/>
            <person name="Teixeira S."/>
            <person name="Van Aken S."/>
            <person name="Vogt C."/>
            <person name="Ward P.N."/>
            <person name="Wickstead B."/>
            <person name="Wortman J."/>
            <person name="White O."/>
            <person name="Fraser C.M."/>
            <person name="Stuart K.D."/>
            <person name="Andersson B."/>
        </authorList>
    </citation>
    <scope>NUCLEOTIDE SEQUENCE [LARGE SCALE GENOMIC DNA]</scope>
    <source>
        <strain evidence="2 3">CL Brener</strain>
    </source>
</reference>
<dbReference type="GeneID" id="3540254"/>
<evidence type="ECO:0000313" key="2">
    <source>
        <dbReference type="EMBL" id="EAN87762.1"/>
    </source>
</evidence>
<evidence type="ECO:0000256" key="1">
    <source>
        <dbReference type="SAM" id="MobiDB-lite"/>
    </source>
</evidence>